<evidence type="ECO:0000256" key="12">
    <source>
        <dbReference type="ARBA" id="ARBA00070128"/>
    </source>
</evidence>
<dbReference type="InterPro" id="IPR001650">
    <property type="entry name" value="Helicase_C-like"/>
</dbReference>
<dbReference type="SMART" id="SM00490">
    <property type="entry name" value="HELICc"/>
    <property type="match status" value="1"/>
</dbReference>
<evidence type="ECO:0000256" key="5">
    <source>
        <dbReference type="ARBA" id="ARBA00022801"/>
    </source>
</evidence>
<dbReference type="InterPro" id="IPR036101">
    <property type="entry name" value="CarD-like/TRCF_RID_sf"/>
</dbReference>
<dbReference type="GO" id="GO:0006355">
    <property type="term" value="P:regulation of DNA-templated transcription"/>
    <property type="evidence" value="ECO:0007669"/>
    <property type="project" value="UniProtKB-UniRule"/>
</dbReference>
<feature type="domain" description="Helicase C-terminal" evidence="15">
    <location>
        <begin position="758"/>
        <end position="912"/>
    </location>
</feature>
<dbReference type="InterPro" id="IPR005118">
    <property type="entry name" value="TRCF_C"/>
</dbReference>
<keyword evidence="8 13" id="KW-0238">DNA-binding</keyword>
<feature type="domain" description="Helicase ATP-binding" evidence="14">
    <location>
        <begin position="576"/>
        <end position="737"/>
    </location>
</feature>
<dbReference type="FunFam" id="3.40.50.300:FF:000546">
    <property type="entry name" value="Transcription-repair-coupling factor"/>
    <property type="match status" value="1"/>
</dbReference>
<comment type="caution">
    <text evidence="16">The sequence shown here is derived from an EMBL/GenBank/DDBJ whole genome shotgun (WGS) entry which is preliminary data.</text>
</comment>
<evidence type="ECO:0000256" key="4">
    <source>
        <dbReference type="ARBA" id="ARBA00022763"/>
    </source>
</evidence>
<evidence type="ECO:0000259" key="14">
    <source>
        <dbReference type="PROSITE" id="PS51192"/>
    </source>
</evidence>
<dbReference type="Pfam" id="PF03461">
    <property type="entry name" value="TRCF"/>
    <property type="match status" value="1"/>
</dbReference>
<proteinExistence type="inferred from homology"/>
<evidence type="ECO:0000256" key="7">
    <source>
        <dbReference type="ARBA" id="ARBA00022840"/>
    </source>
</evidence>
<evidence type="ECO:0000256" key="10">
    <source>
        <dbReference type="ARBA" id="ARBA00061104"/>
    </source>
</evidence>
<dbReference type="CDD" id="cd17991">
    <property type="entry name" value="DEXHc_TRCF"/>
    <property type="match status" value="1"/>
</dbReference>
<keyword evidence="2 13" id="KW-0963">Cytoplasm</keyword>
<dbReference type="SUPFAM" id="SSF52540">
    <property type="entry name" value="P-loop containing nucleoside triphosphate hydrolases"/>
    <property type="match status" value="4"/>
</dbReference>
<evidence type="ECO:0000256" key="8">
    <source>
        <dbReference type="ARBA" id="ARBA00023125"/>
    </source>
</evidence>
<dbReference type="SUPFAM" id="SSF141259">
    <property type="entry name" value="CarD-like"/>
    <property type="match status" value="1"/>
</dbReference>
<dbReference type="Pfam" id="PF21132">
    <property type="entry name" value="MFD_D3"/>
    <property type="match status" value="1"/>
</dbReference>
<dbReference type="InterPro" id="IPR011545">
    <property type="entry name" value="DEAD/DEAH_box_helicase_dom"/>
</dbReference>
<dbReference type="GO" id="GO:0003684">
    <property type="term" value="F:damaged DNA binding"/>
    <property type="evidence" value="ECO:0007669"/>
    <property type="project" value="InterPro"/>
</dbReference>
<dbReference type="PROSITE" id="PS51192">
    <property type="entry name" value="HELICASE_ATP_BIND_1"/>
    <property type="match status" value="1"/>
</dbReference>
<keyword evidence="6" id="KW-0347">Helicase</keyword>
<dbReference type="InterPro" id="IPR047112">
    <property type="entry name" value="RecG/Mfd"/>
</dbReference>
<accession>A0A918RZA0</accession>
<dbReference type="GO" id="GO:0005737">
    <property type="term" value="C:cytoplasm"/>
    <property type="evidence" value="ECO:0007669"/>
    <property type="project" value="UniProtKB-SubCell"/>
</dbReference>
<evidence type="ECO:0000259" key="15">
    <source>
        <dbReference type="PROSITE" id="PS51194"/>
    </source>
</evidence>
<gene>
    <name evidence="13 16" type="primary">mfd</name>
    <name evidence="16" type="ORF">GCM10008090_28250</name>
</gene>
<comment type="function">
    <text evidence="13">Couples transcription and DNA repair by recognizing RNA polymerase (RNAP) stalled at DNA lesions. Mediates ATP-dependent release of RNAP and its truncated transcript from the DNA, and recruitment of nucleotide excision repair machinery to the damaged site.</text>
</comment>
<comment type="subcellular location">
    <subcellularLocation>
        <location evidence="1 13">Cytoplasm</location>
    </subcellularLocation>
</comment>
<dbReference type="GO" id="GO:0005524">
    <property type="term" value="F:ATP binding"/>
    <property type="evidence" value="ECO:0007669"/>
    <property type="project" value="UniProtKB-UniRule"/>
</dbReference>
<dbReference type="PROSITE" id="PS51194">
    <property type="entry name" value="HELICASE_CTER"/>
    <property type="match status" value="1"/>
</dbReference>
<comment type="similarity">
    <text evidence="11 13">In the C-terminal section; belongs to the helicase family. RecG subfamily.</text>
</comment>
<dbReference type="HAMAP" id="MF_00969">
    <property type="entry name" value="TRCF"/>
    <property type="match status" value="1"/>
</dbReference>
<dbReference type="PANTHER" id="PTHR47964">
    <property type="entry name" value="ATP-DEPENDENT DNA HELICASE HOMOLOG RECG, CHLOROPLASTIC"/>
    <property type="match status" value="1"/>
</dbReference>
<dbReference type="GO" id="GO:0016787">
    <property type="term" value="F:hydrolase activity"/>
    <property type="evidence" value="ECO:0007669"/>
    <property type="project" value="UniProtKB-KW"/>
</dbReference>
<comment type="similarity">
    <text evidence="10 13">In the N-terminal section; belongs to the UvrB family.</text>
</comment>
<dbReference type="InterPro" id="IPR027417">
    <property type="entry name" value="P-loop_NTPase"/>
</dbReference>
<sequence>MYVCSEAQHITPIETELGFFLGAKDTVFTFPDWECLPYDRVSPHPDIISRRLLALHRLPELRSGVLVVPLTALMQRLSPRSYIDGHTFQLEIGDELDTEVFRKRLIDAGYYSVDQVMAPGEFAIRGGIVDVFPSGVESPFRLDLFDTTIESIKLFDTESQRSTDSLDRIQLLPAREFPLDEASIALFRQAFRATVDGDPKQSIIYREVSKGLAPTGSEFYLPLFFEHTDTLFDYLPPDTTFVLEEGVMENAETLQSEIVERHANAKLNPEWPPLDPATLFLAPDEIYAGLKAYPRAQLLNLNLKDVKHIVDYDTQAPAQFKINPRGEHPYDDFIRHVKAPGHRTLLIAESAGRRESLLGLLKENGLHCITVDGWAQFLEVEDTVCLTVSAIDRGLKLDAQNTEIITESQLYGERTFQRRRRSDKNRDPDAIIKSLAELNIGDPVVHEDHGVGRYRGLETLNLDGDDNEFATIEYQGGDKIYIPVLSLDLVSRYVGGGPETAPLHKMGSDAWVKLRNKAKEKAYDVAAELLEVQALRLARVGHAFPPIDHSYDAFAAGFGFEETPDQEQVIADVISDMTSAKPMDRLVCGDVGFGKTEIALRAAYMAIAGGKQVVVLVPTTLLAQQHYNSFADRFADWPVNVELFSRFRTAKETARGIEGIKNGTVDIAVGTHKLIQKGIEFKDLGLMIIDEEHRFGVRQKEQLKKLRSQVDILTLTATPIPRTLNFALSGLRDISVIATPPRARMSVKTFVREWDDALLKEALTRELRRGGQVYFLHNEVQTIEKMQQRILDLVPDARIRIGHGQMPERELETVMRDFYHQRFNILLCTTIVESGIDVPTANTIVINRADRFGLAQLHQLRGRVGRSHHQAYAYMVAPPLNSMTDDARKRLTAIESLDTLGAGFALASQDLEIRGAGELLGESQSGTIDQIGYSMYSSFLEQAIATIQRKRKQKRGEAVEPLDVQEKVEINLHIPARFPDAYLPDVHMRLTMYKRIASAADREQLDELQVETIDRFGLLPDAAKNLFAIAALKLQAARCDVASIEVGPSGGVVKFVSDPDINVEQLMRTIAANPDAYRFNGPESVRLLTPSSEPEQRIKLVQTFLEHIQNQYEDH</sequence>
<dbReference type="SMART" id="SM01058">
    <property type="entry name" value="CarD_TRCF"/>
    <property type="match status" value="1"/>
</dbReference>
<keyword evidence="4 13" id="KW-0227">DNA damage</keyword>
<dbReference type="InterPro" id="IPR041471">
    <property type="entry name" value="UvrB_inter"/>
</dbReference>
<dbReference type="Pfam" id="PF00271">
    <property type="entry name" value="Helicase_C"/>
    <property type="match status" value="1"/>
</dbReference>
<evidence type="ECO:0000313" key="16">
    <source>
        <dbReference type="EMBL" id="GHA16926.1"/>
    </source>
</evidence>
<dbReference type="SMART" id="SM00982">
    <property type="entry name" value="TRCF"/>
    <property type="match status" value="1"/>
</dbReference>
<dbReference type="Gene3D" id="3.30.2060.10">
    <property type="entry name" value="Penicillin-binding protein 1b domain"/>
    <property type="match status" value="1"/>
</dbReference>
<evidence type="ECO:0000256" key="1">
    <source>
        <dbReference type="ARBA" id="ARBA00004496"/>
    </source>
</evidence>
<dbReference type="SUPFAM" id="SSF143517">
    <property type="entry name" value="TRCF domain-like"/>
    <property type="match status" value="1"/>
</dbReference>
<dbReference type="EC" id="3.6.4.-" evidence="13"/>
<keyword evidence="17" id="KW-1185">Reference proteome</keyword>
<evidence type="ECO:0000256" key="11">
    <source>
        <dbReference type="ARBA" id="ARBA00061399"/>
    </source>
</evidence>
<protein>
    <recommendedName>
        <fullName evidence="12 13">Transcription-repair-coupling factor</fullName>
        <shortName evidence="13">TRCF</shortName>
        <ecNumber evidence="13">3.6.4.-</ecNumber>
    </recommendedName>
</protein>
<name>A0A918RZA0_9GAMM</name>
<evidence type="ECO:0000313" key="17">
    <source>
        <dbReference type="Proteomes" id="UP000614811"/>
    </source>
</evidence>
<dbReference type="SMART" id="SM00487">
    <property type="entry name" value="DEXDc"/>
    <property type="match status" value="1"/>
</dbReference>
<reference evidence="16" key="1">
    <citation type="journal article" date="2014" name="Int. J. Syst. Evol. Microbiol.">
        <title>Complete genome sequence of Corynebacterium casei LMG S-19264T (=DSM 44701T), isolated from a smear-ripened cheese.</title>
        <authorList>
            <consortium name="US DOE Joint Genome Institute (JGI-PGF)"/>
            <person name="Walter F."/>
            <person name="Albersmeier A."/>
            <person name="Kalinowski J."/>
            <person name="Ruckert C."/>
        </authorList>
    </citation>
    <scope>NUCLEOTIDE SEQUENCE</scope>
    <source>
        <strain evidence="16">KCTC 12711</strain>
    </source>
</reference>
<keyword evidence="7 13" id="KW-0067">ATP-binding</keyword>
<reference evidence="16" key="2">
    <citation type="submission" date="2020-09" db="EMBL/GenBank/DDBJ databases">
        <authorList>
            <person name="Sun Q."/>
            <person name="Kim S."/>
        </authorList>
    </citation>
    <scope>NUCLEOTIDE SEQUENCE</scope>
    <source>
        <strain evidence="16">KCTC 12711</strain>
    </source>
</reference>
<keyword evidence="3 13" id="KW-0547">Nucleotide-binding</keyword>
<dbReference type="InterPro" id="IPR003711">
    <property type="entry name" value="CarD-like/TRCF_RID"/>
</dbReference>
<dbReference type="NCBIfam" id="TIGR00580">
    <property type="entry name" value="mfd"/>
    <property type="match status" value="1"/>
</dbReference>
<dbReference type="Gene3D" id="3.40.50.11140">
    <property type="match status" value="1"/>
</dbReference>
<dbReference type="Gene3D" id="3.40.50.300">
    <property type="entry name" value="P-loop containing nucleotide triphosphate hydrolases"/>
    <property type="match status" value="2"/>
</dbReference>
<keyword evidence="9 13" id="KW-0234">DNA repair</keyword>
<dbReference type="AlphaFoldDB" id="A0A918RZA0"/>
<dbReference type="InterPro" id="IPR037235">
    <property type="entry name" value="TRCF-like_C_D7"/>
</dbReference>
<keyword evidence="5 13" id="KW-0378">Hydrolase</keyword>
<dbReference type="Gene3D" id="3.90.1150.50">
    <property type="entry name" value="Transcription-repair-coupling factor, D7 domain"/>
    <property type="match status" value="1"/>
</dbReference>
<evidence type="ECO:0000256" key="3">
    <source>
        <dbReference type="ARBA" id="ARBA00022741"/>
    </source>
</evidence>
<dbReference type="Proteomes" id="UP000614811">
    <property type="component" value="Unassembled WGS sequence"/>
</dbReference>
<dbReference type="InterPro" id="IPR004576">
    <property type="entry name" value="Mfd"/>
</dbReference>
<dbReference type="GO" id="GO:0000716">
    <property type="term" value="P:transcription-coupled nucleotide-excision repair, DNA damage recognition"/>
    <property type="evidence" value="ECO:0007669"/>
    <property type="project" value="UniProtKB-UniRule"/>
</dbReference>
<dbReference type="Gene3D" id="2.40.10.170">
    <property type="match status" value="1"/>
</dbReference>
<dbReference type="PANTHER" id="PTHR47964:SF1">
    <property type="entry name" value="ATP-DEPENDENT DNA HELICASE HOMOLOG RECG, CHLOROPLASTIC"/>
    <property type="match status" value="1"/>
</dbReference>
<dbReference type="InterPro" id="IPR014001">
    <property type="entry name" value="Helicase_ATP-bd"/>
</dbReference>
<dbReference type="Pfam" id="PF00270">
    <property type="entry name" value="DEAD"/>
    <property type="match status" value="1"/>
</dbReference>
<dbReference type="InterPro" id="IPR048635">
    <property type="entry name" value="MFD_D3"/>
</dbReference>
<evidence type="ECO:0000256" key="9">
    <source>
        <dbReference type="ARBA" id="ARBA00023204"/>
    </source>
</evidence>
<dbReference type="Pfam" id="PF17757">
    <property type="entry name" value="UvrB_inter"/>
    <property type="match status" value="1"/>
</dbReference>
<dbReference type="GO" id="GO:0003678">
    <property type="term" value="F:DNA helicase activity"/>
    <property type="evidence" value="ECO:0007669"/>
    <property type="project" value="TreeGrafter"/>
</dbReference>
<evidence type="ECO:0000256" key="6">
    <source>
        <dbReference type="ARBA" id="ARBA00022806"/>
    </source>
</evidence>
<evidence type="ECO:0000256" key="13">
    <source>
        <dbReference type="HAMAP-Rule" id="MF_00969"/>
    </source>
</evidence>
<dbReference type="EMBL" id="BMXA01000006">
    <property type="protein sequence ID" value="GHA16926.1"/>
    <property type="molecule type" value="Genomic_DNA"/>
</dbReference>
<evidence type="ECO:0000256" key="2">
    <source>
        <dbReference type="ARBA" id="ARBA00022490"/>
    </source>
</evidence>
<organism evidence="16 17">
    <name type="scientific">Arenicella chitinivorans</name>
    <dbReference type="NCBI Taxonomy" id="1329800"/>
    <lineage>
        <taxon>Bacteria</taxon>
        <taxon>Pseudomonadati</taxon>
        <taxon>Pseudomonadota</taxon>
        <taxon>Gammaproteobacteria</taxon>
        <taxon>Arenicellales</taxon>
        <taxon>Arenicellaceae</taxon>
        <taxon>Arenicella</taxon>
    </lineage>
</organism>
<dbReference type="Gene3D" id="3.40.50.11180">
    <property type="match status" value="1"/>
</dbReference>
<dbReference type="Pfam" id="PF02559">
    <property type="entry name" value="CarD_TRCF_RID"/>
    <property type="match status" value="1"/>
</dbReference>
<dbReference type="FunFam" id="3.40.50.300:FF:000300">
    <property type="entry name" value="Transcription-repair-coupling factor"/>
    <property type="match status" value="1"/>
</dbReference>